<evidence type="ECO:0000313" key="3">
    <source>
        <dbReference type="Proteomes" id="UP000575480"/>
    </source>
</evidence>
<feature type="transmembrane region" description="Helical" evidence="1">
    <location>
        <begin position="68"/>
        <end position="89"/>
    </location>
</feature>
<keyword evidence="1" id="KW-0812">Transmembrane</keyword>
<gene>
    <name evidence="2" type="ORF">HX858_08445</name>
</gene>
<dbReference type="EMBL" id="JACATH010000014">
    <property type="protein sequence ID" value="NWJ57760.1"/>
    <property type="molecule type" value="Genomic_DNA"/>
</dbReference>
<organism evidence="2 3">
    <name type="scientific">Marine Group I thaumarchaeote</name>
    <dbReference type="NCBI Taxonomy" id="2511932"/>
    <lineage>
        <taxon>Archaea</taxon>
        <taxon>Nitrososphaerota</taxon>
        <taxon>Marine Group I</taxon>
    </lineage>
</organism>
<feature type="transmembrane region" description="Helical" evidence="1">
    <location>
        <begin position="29"/>
        <end position="47"/>
    </location>
</feature>
<proteinExistence type="predicted"/>
<sequence>MCPVCWISGVLFLLFGASALTYGTEWYILIPSLVLLAYGSYKIWDGIKKGKNFSDEQKTNSKRTITRFVIGVAIGLYTGFAITFAMTSAEHKRMHDLLEQHGIKDHYELPIHN</sequence>
<evidence type="ECO:0000313" key="2">
    <source>
        <dbReference type="EMBL" id="NWJ57760.1"/>
    </source>
</evidence>
<comment type="caution">
    <text evidence="2">The sequence shown here is derived from an EMBL/GenBank/DDBJ whole genome shotgun (WGS) entry which is preliminary data.</text>
</comment>
<keyword evidence="1" id="KW-0472">Membrane</keyword>
<protein>
    <submittedName>
        <fullName evidence="2">Uncharacterized protein</fullName>
    </submittedName>
</protein>
<dbReference type="AlphaFoldDB" id="A0A7K4MWE9"/>
<accession>A0A7K4MWE9</accession>
<keyword evidence="1" id="KW-1133">Transmembrane helix</keyword>
<evidence type="ECO:0000256" key="1">
    <source>
        <dbReference type="SAM" id="Phobius"/>
    </source>
</evidence>
<name>A0A7K4MWE9_9ARCH</name>
<dbReference type="Proteomes" id="UP000575480">
    <property type="component" value="Unassembled WGS sequence"/>
</dbReference>
<reference evidence="2 3" key="1">
    <citation type="journal article" date="2019" name="Environ. Microbiol.">
        <title>Genomics insights into ecotype formation of ammonia-oxidizing archaea in the deep ocean.</title>
        <authorList>
            <person name="Wang Y."/>
            <person name="Huang J.M."/>
            <person name="Cui G.J."/>
            <person name="Nunoura T."/>
            <person name="Takaki Y."/>
            <person name="Li W.L."/>
            <person name="Li J."/>
            <person name="Gao Z.M."/>
            <person name="Takai K."/>
            <person name="Zhang A.Q."/>
            <person name="Stepanauskas R."/>
        </authorList>
    </citation>
    <scope>NUCLEOTIDE SEQUENCE [LARGE SCALE GENOMIC DNA]</scope>
    <source>
        <strain evidence="2 3">L15a</strain>
    </source>
</reference>